<feature type="signal peptide" evidence="1">
    <location>
        <begin position="1"/>
        <end position="24"/>
    </location>
</feature>
<name>A0ABZ2PVE0_9BURK</name>
<dbReference type="PANTHER" id="PTHR34606:SF15">
    <property type="entry name" value="BON DOMAIN-CONTAINING PROTEIN"/>
    <property type="match status" value="1"/>
</dbReference>
<dbReference type="RefSeq" id="WP_338911433.1">
    <property type="nucleotide sequence ID" value="NZ_CP062176.1"/>
</dbReference>
<dbReference type="Proteomes" id="UP001493153">
    <property type="component" value="Chromosome"/>
</dbReference>
<evidence type="ECO:0000313" key="3">
    <source>
        <dbReference type="EMBL" id="WXK38812.1"/>
    </source>
</evidence>
<dbReference type="InterPro" id="IPR007055">
    <property type="entry name" value="BON_dom"/>
</dbReference>
<protein>
    <submittedName>
        <fullName evidence="3">BON domain-containing protein</fullName>
    </submittedName>
</protein>
<dbReference type="PANTHER" id="PTHR34606">
    <property type="entry name" value="BON DOMAIN-CONTAINING PROTEIN"/>
    <property type="match status" value="1"/>
</dbReference>
<sequence>MQTTPWIRITIGMICAAHMAGLAAQTVSSNSAAQSSGSETVSEKISDGAITTKVKAALLNAKDVKGFQNIHVKTTAGAVRLTGTVPTREAKEAATTAARTVDGVTRVHNELHIAN</sequence>
<keyword evidence="4" id="KW-1185">Reference proteome</keyword>
<proteinExistence type="predicted"/>
<dbReference type="Pfam" id="PF04972">
    <property type="entry name" value="BON"/>
    <property type="match status" value="1"/>
</dbReference>
<dbReference type="Gene3D" id="3.30.1340.30">
    <property type="match status" value="1"/>
</dbReference>
<feature type="domain" description="BON" evidence="2">
    <location>
        <begin position="46"/>
        <end position="115"/>
    </location>
</feature>
<dbReference type="InterPro" id="IPR014004">
    <property type="entry name" value="Transpt-assoc_nodulatn_dom_bac"/>
</dbReference>
<feature type="chain" id="PRO_5047000085" evidence="1">
    <location>
        <begin position="25"/>
        <end position="115"/>
    </location>
</feature>
<accession>A0ABZ2PVE0</accession>
<evidence type="ECO:0000256" key="1">
    <source>
        <dbReference type="SAM" id="SignalP"/>
    </source>
</evidence>
<evidence type="ECO:0000259" key="2">
    <source>
        <dbReference type="PROSITE" id="PS50914"/>
    </source>
</evidence>
<dbReference type="PROSITE" id="PS50914">
    <property type="entry name" value="BON"/>
    <property type="match status" value="1"/>
</dbReference>
<reference evidence="3 4" key="1">
    <citation type="submission" date="2020-09" db="EMBL/GenBank/DDBJ databases">
        <title>Genome sequences of Mycetohabitans spp.</title>
        <authorList>
            <person name="Carter M.E."/>
            <person name="Carpenter S.C.D."/>
            <person name="Bogdanove A.J."/>
        </authorList>
    </citation>
    <scope>NUCLEOTIDE SEQUENCE [LARGE SCALE GENOMIC DNA]</scope>
    <source>
        <strain evidence="3 4">B12</strain>
    </source>
</reference>
<dbReference type="EMBL" id="CP062176">
    <property type="protein sequence ID" value="WXK38812.1"/>
    <property type="molecule type" value="Genomic_DNA"/>
</dbReference>
<dbReference type="SMART" id="SM00749">
    <property type="entry name" value="BON"/>
    <property type="match status" value="1"/>
</dbReference>
<evidence type="ECO:0000313" key="4">
    <source>
        <dbReference type="Proteomes" id="UP001493153"/>
    </source>
</evidence>
<dbReference type="InterPro" id="IPR051686">
    <property type="entry name" value="Lipoprotein_DolP"/>
</dbReference>
<organism evidence="3 4">
    <name type="scientific">Mycetohabitans rhizoxinica</name>
    <dbReference type="NCBI Taxonomy" id="412963"/>
    <lineage>
        <taxon>Bacteria</taxon>
        <taxon>Pseudomonadati</taxon>
        <taxon>Pseudomonadota</taxon>
        <taxon>Betaproteobacteria</taxon>
        <taxon>Burkholderiales</taxon>
        <taxon>Burkholderiaceae</taxon>
        <taxon>Mycetohabitans</taxon>
    </lineage>
</organism>
<keyword evidence="1" id="KW-0732">Signal</keyword>
<gene>
    <name evidence="3" type="ORF">IHE29_05765</name>
</gene>